<dbReference type="Proteomes" id="UP000094313">
    <property type="component" value="Chromosome"/>
</dbReference>
<dbReference type="OrthoDB" id="883203at2"/>
<organism evidence="3 4">
    <name type="scientific">Pedobacter steynii</name>
    <dbReference type="NCBI Taxonomy" id="430522"/>
    <lineage>
        <taxon>Bacteria</taxon>
        <taxon>Pseudomonadati</taxon>
        <taxon>Bacteroidota</taxon>
        <taxon>Sphingobacteriia</taxon>
        <taxon>Sphingobacteriales</taxon>
        <taxon>Sphingobacteriaceae</taxon>
        <taxon>Pedobacter</taxon>
    </lineage>
</organism>
<reference evidence="3 4" key="1">
    <citation type="submission" date="2016-08" db="EMBL/GenBank/DDBJ databases">
        <authorList>
            <person name="Seilhamer J.J."/>
        </authorList>
    </citation>
    <scope>NUCLEOTIDE SEQUENCE [LARGE SCALE GENOMIC DNA]</scope>
    <source>
        <strain evidence="3 4">DX4</strain>
    </source>
</reference>
<proteinExistence type="predicted"/>
<name>A0A1D7QJP5_9SPHI</name>
<evidence type="ECO:0000313" key="3">
    <source>
        <dbReference type="EMBL" id="AOM78881.1"/>
    </source>
</evidence>
<keyword evidence="1" id="KW-0732">Signal</keyword>
<feature type="domain" description="DUF4142" evidence="2">
    <location>
        <begin position="35"/>
        <end position="168"/>
    </location>
</feature>
<dbReference type="RefSeq" id="WP_069380545.1">
    <property type="nucleotide sequence ID" value="NZ_CP017141.1"/>
</dbReference>
<feature type="signal peptide" evidence="1">
    <location>
        <begin position="1"/>
        <end position="21"/>
    </location>
</feature>
<dbReference type="InterPro" id="IPR012347">
    <property type="entry name" value="Ferritin-like"/>
</dbReference>
<evidence type="ECO:0000313" key="4">
    <source>
        <dbReference type="Proteomes" id="UP000094313"/>
    </source>
</evidence>
<dbReference type="PROSITE" id="PS51257">
    <property type="entry name" value="PROKAR_LIPOPROTEIN"/>
    <property type="match status" value="1"/>
</dbReference>
<evidence type="ECO:0000259" key="2">
    <source>
        <dbReference type="Pfam" id="PF13628"/>
    </source>
</evidence>
<dbReference type="Gene3D" id="1.20.1260.10">
    <property type="match status" value="1"/>
</dbReference>
<dbReference type="PANTHER" id="PTHR38593">
    <property type="entry name" value="BLR2558 PROTEIN"/>
    <property type="match status" value="1"/>
</dbReference>
<accession>A0A1D7QJP5</accession>
<sequence>MKSTFNKINLVLLLITTIALVSCKDDNNQDYAVSNQEFVTRASGGNNFEVAAGGLAMSKAEKAEVKHYGEHMVTDHTAAGLELKSLASQKNWSISEGLLLKDQAMLAKLAGLSGNAFDREFMRIMVQSHQETVALFETGSSPMGLADADLRAMASSKLPTLKAHLQEAIVLNAGLNP</sequence>
<dbReference type="PANTHER" id="PTHR38593:SF1">
    <property type="entry name" value="BLR2558 PROTEIN"/>
    <property type="match status" value="1"/>
</dbReference>
<keyword evidence="4" id="KW-1185">Reference proteome</keyword>
<dbReference type="Pfam" id="PF13628">
    <property type="entry name" value="DUF4142"/>
    <property type="match status" value="1"/>
</dbReference>
<evidence type="ECO:0000256" key="1">
    <source>
        <dbReference type="SAM" id="SignalP"/>
    </source>
</evidence>
<dbReference type="KEGG" id="psty:BFS30_17910"/>
<dbReference type="EMBL" id="CP017141">
    <property type="protein sequence ID" value="AOM78881.1"/>
    <property type="molecule type" value="Genomic_DNA"/>
</dbReference>
<feature type="chain" id="PRO_5009098721" description="DUF4142 domain-containing protein" evidence="1">
    <location>
        <begin position="22"/>
        <end position="177"/>
    </location>
</feature>
<protein>
    <recommendedName>
        <fullName evidence="2">DUF4142 domain-containing protein</fullName>
    </recommendedName>
</protein>
<dbReference type="AlphaFoldDB" id="A0A1D7QJP5"/>
<gene>
    <name evidence="3" type="ORF">BFS30_17910</name>
</gene>
<dbReference type="InterPro" id="IPR025419">
    <property type="entry name" value="DUF4142"/>
</dbReference>